<evidence type="ECO:0000256" key="5">
    <source>
        <dbReference type="ARBA" id="ARBA00022777"/>
    </source>
</evidence>
<evidence type="ECO:0000256" key="7">
    <source>
        <dbReference type="ARBA" id="ARBA00047899"/>
    </source>
</evidence>
<dbReference type="OrthoDB" id="6513151at2759"/>
<evidence type="ECO:0000313" key="13">
    <source>
        <dbReference type="Proteomes" id="UP000217199"/>
    </source>
</evidence>
<feature type="compositionally biased region" description="Low complexity" evidence="10">
    <location>
        <begin position="193"/>
        <end position="210"/>
    </location>
</feature>
<dbReference type="Pfam" id="PF00069">
    <property type="entry name" value="Pkinase"/>
    <property type="match status" value="1"/>
</dbReference>
<feature type="compositionally biased region" description="Basic and acidic residues" evidence="10">
    <location>
        <begin position="323"/>
        <end position="340"/>
    </location>
</feature>
<feature type="binding site" evidence="9">
    <location>
        <position position="479"/>
    </location>
    <ligand>
        <name>ATP</name>
        <dbReference type="ChEBI" id="CHEBI:30616"/>
    </ligand>
</feature>
<evidence type="ECO:0000256" key="4">
    <source>
        <dbReference type="ARBA" id="ARBA00022741"/>
    </source>
</evidence>
<dbReference type="SMART" id="SM00220">
    <property type="entry name" value="S_TKc"/>
    <property type="match status" value="1"/>
</dbReference>
<dbReference type="STRING" id="2282107.A0A286UVP0"/>
<dbReference type="InterPro" id="IPR011009">
    <property type="entry name" value="Kinase-like_dom_sf"/>
</dbReference>
<dbReference type="PROSITE" id="PS00108">
    <property type="entry name" value="PROTEIN_KINASE_ST"/>
    <property type="match status" value="1"/>
</dbReference>
<feature type="region of interest" description="Disordered" evidence="10">
    <location>
        <begin position="724"/>
        <end position="745"/>
    </location>
</feature>
<dbReference type="EC" id="2.7.11.1" evidence="1"/>
<evidence type="ECO:0000256" key="8">
    <source>
        <dbReference type="ARBA" id="ARBA00048679"/>
    </source>
</evidence>
<gene>
    <name evidence="12" type="ORF">PNOK_0070600</name>
</gene>
<comment type="catalytic activity">
    <reaction evidence="8">
        <text>L-seryl-[protein] + ATP = O-phospho-L-seryl-[protein] + ADP + H(+)</text>
        <dbReference type="Rhea" id="RHEA:17989"/>
        <dbReference type="Rhea" id="RHEA-COMP:9863"/>
        <dbReference type="Rhea" id="RHEA-COMP:11604"/>
        <dbReference type="ChEBI" id="CHEBI:15378"/>
        <dbReference type="ChEBI" id="CHEBI:29999"/>
        <dbReference type="ChEBI" id="CHEBI:30616"/>
        <dbReference type="ChEBI" id="CHEBI:83421"/>
        <dbReference type="ChEBI" id="CHEBI:456216"/>
        <dbReference type="EC" id="2.7.11.1"/>
    </reaction>
</comment>
<comment type="caution">
    <text evidence="12">The sequence shown here is derived from an EMBL/GenBank/DDBJ whole genome shotgun (WGS) entry which is preliminary data.</text>
</comment>
<protein>
    <recommendedName>
        <fullName evidence="1">non-specific serine/threonine protein kinase</fullName>
        <ecNumber evidence="1">2.7.11.1</ecNumber>
    </recommendedName>
</protein>
<keyword evidence="2" id="KW-0723">Serine/threonine-protein kinase</keyword>
<feature type="compositionally biased region" description="Low complexity" evidence="10">
    <location>
        <begin position="247"/>
        <end position="263"/>
    </location>
</feature>
<feature type="region of interest" description="Disordered" evidence="10">
    <location>
        <begin position="677"/>
        <end position="711"/>
    </location>
</feature>
<proteinExistence type="predicted"/>
<dbReference type="InterPro" id="IPR017441">
    <property type="entry name" value="Protein_kinase_ATP_BS"/>
</dbReference>
<keyword evidence="5" id="KW-0418">Kinase</keyword>
<keyword evidence="4 9" id="KW-0547">Nucleotide-binding</keyword>
<comment type="catalytic activity">
    <reaction evidence="7">
        <text>L-threonyl-[protein] + ATP = O-phospho-L-threonyl-[protein] + ADP + H(+)</text>
        <dbReference type="Rhea" id="RHEA:46608"/>
        <dbReference type="Rhea" id="RHEA-COMP:11060"/>
        <dbReference type="Rhea" id="RHEA-COMP:11605"/>
        <dbReference type="ChEBI" id="CHEBI:15378"/>
        <dbReference type="ChEBI" id="CHEBI:30013"/>
        <dbReference type="ChEBI" id="CHEBI:30616"/>
        <dbReference type="ChEBI" id="CHEBI:61977"/>
        <dbReference type="ChEBI" id="CHEBI:456216"/>
        <dbReference type="EC" id="2.7.11.1"/>
    </reaction>
</comment>
<dbReference type="FunFam" id="1.10.510.10:FF:000595">
    <property type="entry name" value="Protein kinase, putative (AFU_orthologue AFUA_5G11840)"/>
    <property type="match status" value="1"/>
</dbReference>
<feature type="compositionally biased region" description="Basic residues" evidence="10">
    <location>
        <begin position="309"/>
        <end position="318"/>
    </location>
</feature>
<feature type="compositionally biased region" description="Low complexity" evidence="10">
    <location>
        <begin position="846"/>
        <end position="860"/>
    </location>
</feature>
<evidence type="ECO:0000256" key="10">
    <source>
        <dbReference type="SAM" id="MobiDB-lite"/>
    </source>
</evidence>
<feature type="compositionally biased region" description="Low complexity" evidence="10">
    <location>
        <begin position="136"/>
        <end position="149"/>
    </location>
</feature>
<evidence type="ECO:0000259" key="11">
    <source>
        <dbReference type="PROSITE" id="PS50011"/>
    </source>
</evidence>
<evidence type="ECO:0000256" key="2">
    <source>
        <dbReference type="ARBA" id="ARBA00022527"/>
    </source>
</evidence>
<dbReference type="GO" id="GO:0005829">
    <property type="term" value="C:cytosol"/>
    <property type="evidence" value="ECO:0007669"/>
    <property type="project" value="TreeGrafter"/>
</dbReference>
<dbReference type="EMBL" id="NBII01000001">
    <property type="protein sequence ID" value="PAV23638.1"/>
    <property type="molecule type" value="Genomic_DNA"/>
</dbReference>
<evidence type="ECO:0000313" key="12">
    <source>
        <dbReference type="EMBL" id="PAV23638.1"/>
    </source>
</evidence>
<feature type="compositionally biased region" description="Low complexity" evidence="10">
    <location>
        <begin position="46"/>
        <end position="57"/>
    </location>
</feature>
<feature type="compositionally biased region" description="Low complexity" evidence="10">
    <location>
        <begin position="697"/>
        <end position="711"/>
    </location>
</feature>
<feature type="compositionally biased region" description="Basic residues" evidence="10">
    <location>
        <begin position="226"/>
        <end position="236"/>
    </location>
</feature>
<dbReference type="GO" id="GO:0004674">
    <property type="term" value="F:protein serine/threonine kinase activity"/>
    <property type="evidence" value="ECO:0007669"/>
    <property type="project" value="UniProtKB-KW"/>
</dbReference>
<dbReference type="PROSITE" id="PS50011">
    <property type="entry name" value="PROTEIN_KINASE_DOM"/>
    <property type="match status" value="1"/>
</dbReference>
<feature type="region of interest" description="Disordered" evidence="10">
    <location>
        <begin position="994"/>
        <end position="1017"/>
    </location>
</feature>
<feature type="compositionally biased region" description="Polar residues" evidence="10">
    <location>
        <begin position="32"/>
        <end position="45"/>
    </location>
</feature>
<evidence type="ECO:0000256" key="1">
    <source>
        <dbReference type="ARBA" id="ARBA00012513"/>
    </source>
</evidence>
<dbReference type="Gene3D" id="1.10.510.10">
    <property type="entry name" value="Transferase(Phosphotransferase) domain 1"/>
    <property type="match status" value="1"/>
</dbReference>
<dbReference type="Proteomes" id="UP000217199">
    <property type="component" value="Unassembled WGS sequence"/>
</dbReference>
<keyword evidence="13" id="KW-1185">Reference proteome</keyword>
<feature type="domain" description="Protein kinase" evidence="11">
    <location>
        <begin position="448"/>
        <end position="943"/>
    </location>
</feature>
<feature type="compositionally biased region" description="Low complexity" evidence="10">
    <location>
        <begin position="73"/>
        <end position="93"/>
    </location>
</feature>
<dbReference type="PROSITE" id="PS00107">
    <property type="entry name" value="PROTEIN_KINASE_ATP"/>
    <property type="match status" value="1"/>
</dbReference>
<evidence type="ECO:0000256" key="3">
    <source>
        <dbReference type="ARBA" id="ARBA00022679"/>
    </source>
</evidence>
<feature type="region of interest" description="Disordered" evidence="10">
    <location>
        <begin position="798"/>
        <end position="888"/>
    </location>
</feature>
<dbReference type="PANTHER" id="PTHR24343">
    <property type="entry name" value="SERINE/THREONINE KINASE"/>
    <property type="match status" value="1"/>
</dbReference>
<name>A0A286UVP0_9AGAM</name>
<dbReference type="SUPFAM" id="SSF56112">
    <property type="entry name" value="Protein kinase-like (PK-like)"/>
    <property type="match status" value="1"/>
</dbReference>
<dbReference type="PANTHER" id="PTHR24343:SF137">
    <property type="entry name" value="SERINE_THREONINE-PROTEIN KINASE HRK1"/>
    <property type="match status" value="1"/>
</dbReference>
<dbReference type="AlphaFoldDB" id="A0A286UVP0"/>
<reference evidence="12 13" key="1">
    <citation type="journal article" date="2017" name="Mol. Ecol.">
        <title>Comparative and population genomic landscape of Phellinus noxius: A hypervariable fungus causing root rot in trees.</title>
        <authorList>
            <person name="Chung C.L."/>
            <person name="Lee T.J."/>
            <person name="Akiba M."/>
            <person name="Lee H.H."/>
            <person name="Kuo T.H."/>
            <person name="Liu D."/>
            <person name="Ke H.M."/>
            <person name="Yokoi T."/>
            <person name="Roa M.B."/>
            <person name="Lu M.J."/>
            <person name="Chang Y.Y."/>
            <person name="Ann P.J."/>
            <person name="Tsai J.N."/>
            <person name="Chen C.Y."/>
            <person name="Tzean S.S."/>
            <person name="Ota Y."/>
            <person name="Hattori T."/>
            <person name="Sahashi N."/>
            <person name="Liou R.F."/>
            <person name="Kikuchi T."/>
            <person name="Tsai I.J."/>
        </authorList>
    </citation>
    <scope>NUCLEOTIDE SEQUENCE [LARGE SCALE GENOMIC DNA]</scope>
    <source>
        <strain evidence="12 13">FFPRI411160</strain>
    </source>
</reference>
<dbReference type="GO" id="GO:0005524">
    <property type="term" value="F:ATP binding"/>
    <property type="evidence" value="ECO:0007669"/>
    <property type="project" value="UniProtKB-UniRule"/>
</dbReference>
<feature type="region of interest" description="Disordered" evidence="10">
    <location>
        <begin position="1"/>
        <end position="402"/>
    </location>
</feature>
<feature type="compositionally biased region" description="Polar residues" evidence="10">
    <location>
        <begin position="174"/>
        <end position="183"/>
    </location>
</feature>
<dbReference type="InterPro" id="IPR000719">
    <property type="entry name" value="Prot_kinase_dom"/>
</dbReference>
<evidence type="ECO:0000256" key="9">
    <source>
        <dbReference type="PROSITE-ProRule" id="PRU10141"/>
    </source>
</evidence>
<keyword evidence="6 9" id="KW-0067">ATP-binding</keyword>
<dbReference type="InParanoid" id="A0A286UVP0"/>
<accession>A0A286UVP0</accession>
<dbReference type="InterPro" id="IPR008271">
    <property type="entry name" value="Ser/Thr_kinase_AS"/>
</dbReference>
<feature type="compositionally biased region" description="Polar residues" evidence="10">
    <location>
        <begin position="727"/>
        <end position="742"/>
    </location>
</feature>
<keyword evidence="3" id="KW-0808">Transferase</keyword>
<evidence type="ECO:0000256" key="6">
    <source>
        <dbReference type="ARBA" id="ARBA00022840"/>
    </source>
</evidence>
<feature type="compositionally biased region" description="Low complexity" evidence="10">
    <location>
        <begin position="116"/>
        <end position="129"/>
    </location>
</feature>
<sequence length="1017" mass="109473">MLSAHPMEPVAVEFPPADSLHPPSQAHEPSSAAGTASSELLNVNTSAGPPSSVISSPPRSPSREASADDTPLSASQSRSSSSSEHSSNRRTASQSNLLAVPGVDGQNLVQDDQAQSNPSRSRNLSLSLPASPPILSPSAPLSPASLTPAEQPTSSPTRLARPPRRRSLFGFHSPFSQSTNNSPPGERSGMPASSTDSSMASSSSTTSTVTVKQQKQSGPLHELKRFLNHHIQHHPNHLLSQHDRAVSSSSSGDNSKGGSKIPTPGEPPETPSGQVRGPDFSNTEIHDYGGDTPQQRPFPATNGSLSAKHERRNSRHRIVSAFSRKDAANSSDEKLSDKDIPVTQGAVRHAKDRPDDGSVIDESSSVESARKTRSSGSTGGSHKASSPPRPSGRDSPSESGHSTISFHLLHNALHPSDKQHGNILNHRGHNPILSLSDATQAHLSKKYGKWGRVLGSGAGGTVRLIKASNKNGGRIYAVKEFRPRRNNESEKDYEKKVTAEFCVGSTLHHPNIIETVDIVSDHGHYYEVMEYAPFDLFTVVMSGKMVRPEIYCIFRQICDGVEYLHSMGLAHRDLKLDNCVMTEGNVVKLIDFGTATVFHYPGKQQIKATGVVGSDPYLAPEVLSDENYDPRKTDVWSVAMIFLCMVLRRFPWKLPDPKIDPNFRSFINSHPDLCVKPAPKKTTKQLKDSGVLRKTSRSASGGSADIDSSVASSDTYDSSLLARSDAGSMTSVTTSESRSECGSSDDARSMFKNTILDAQAHHPCGSITTLPATLVPDAPLSQLDSPRELDQSDLRFARPSEMTESAPASPVLQPRKLDAPPSDDPSTCTLVPPVATPKAERPPPRSASTPITPSSVSPSTIRRAPWQENSPTPKPPAAEGPDAPHVRQRTDSVVTTANGGADSIFKLLPRETRQAIRRMMHVDPEARCTLTDLLHGKGKHSALLCGCPTSNSQSSGIDSPPRHCQDHCCEPDEEDDGDEWLKSIVPCSALGKGQKASHQHVKIEAEPKPAKKRLFHH</sequence>
<organism evidence="12 13">
    <name type="scientific">Pyrrhoderma noxium</name>
    <dbReference type="NCBI Taxonomy" id="2282107"/>
    <lineage>
        <taxon>Eukaryota</taxon>
        <taxon>Fungi</taxon>
        <taxon>Dikarya</taxon>
        <taxon>Basidiomycota</taxon>
        <taxon>Agaricomycotina</taxon>
        <taxon>Agaricomycetes</taxon>
        <taxon>Hymenochaetales</taxon>
        <taxon>Hymenochaetaceae</taxon>
        <taxon>Pyrrhoderma</taxon>
    </lineage>
</organism>